<feature type="transmembrane region" description="Helical" evidence="6">
    <location>
        <begin position="215"/>
        <end position="234"/>
    </location>
</feature>
<dbReference type="Proteomes" id="UP000619293">
    <property type="component" value="Unassembled WGS sequence"/>
</dbReference>
<feature type="transmembrane region" description="Helical" evidence="6">
    <location>
        <begin position="451"/>
        <end position="470"/>
    </location>
</feature>
<comment type="caution">
    <text evidence="7">The sequence shown here is derived from an EMBL/GenBank/DDBJ whole genome shotgun (WGS) entry which is preliminary data.</text>
</comment>
<evidence type="ECO:0000313" key="8">
    <source>
        <dbReference type="Proteomes" id="UP000619293"/>
    </source>
</evidence>
<evidence type="ECO:0000256" key="3">
    <source>
        <dbReference type="ARBA" id="ARBA00022692"/>
    </source>
</evidence>
<evidence type="ECO:0000256" key="1">
    <source>
        <dbReference type="ARBA" id="ARBA00004651"/>
    </source>
</evidence>
<feature type="transmembrane region" description="Helical" evidence="6">
    <location>
        <begin position="172"/>
        <end position="195"/>
    </location>
</feature>
<name>A0A8J3JZH3_9ACTN</name>
<feature type="transmembrane region" description="Helical" evidence="6">
    <location>
        <begin position="70"/>
        <end position="88"/>
    </location>
</feature>
<dbReference type="SUPFAM" id="SSF53659">
    <property type="entry name" value="Isocitrate/Isopropylmalate dehydrogenase-like"/>
    <property type="match status" value="1"/>
</dbReference>
<feature type="transmembrane region" description="Helical" evidence="6">
    <location>
        <begin position="108"/>
        <end position="134"/>
    </location>
</feature>
<proteinExistence type="predicted"/>
<evidence type="ECO:0000256" key="4">
    <source>
        <dbReference type="ARBA" id="ARBA00022989"/>
    </source>
</evidence>
<keyword evidence="3 6" id="KW-0812">Transmembrane</keyword>
<gene>
    <name evidence="7" type="ORF">Cch02nite_47180</name>
</gene>
<dbReference type="InterPro" id="IPR002293">
    <property type="entry name" value="AA/rel_permease1"/>
</dbReference>
<dbReference type="GO" id="GO:0022857">
    <property type="term" value="F:transmembrane transporter activity"/>
    <property type="evidence" value="ECO:0007669"/>
    <property type="project" value="InterPro"/>
</dbReference>
<feature type="transmembrane region" description="Helical" evidence="6">
    <location>
        <begin position="360"/>
        <end position="382"/>
    </location>
</feature>
<feature type="transmembrane region" description="Helical" evidence="6">
    <location>
        <begin position="294"/>
        <end position="322"/>
    </location>
</feature>
<feature type="transmembrane region" description="Helical" evidence="6">
    <location>
        <begin position="254"/>
        <end position="274"/>
    </location>
</feature>
<sequence length="489" mass="51036">MSVLTPATAATGDAATPAGDPELSSFGYTPQLRRSLTFTDLLFYGLIYMVPIAPFAIFGSVYAASQGMVALAYIAGLVVMLFTASSYAQMIKAFPIAGSVYNYAGRGIAAPVGFIAGWAIMLDYFLVPGLLYLVASVTIEAAVPSVSAWIWLVGFVAINAVINYFGIRLTAVAINIMIAGELIVLGIFLVMGVIGLADGRGNGDWTTAFFNSDNFSFGIVLGSVSVAALSFLGFDGISMLAEESKGGSRQVGRAMAVVLLLAGLIFIAQTWVASLFVTDPAGLINGDAATIGNAFYAAAEAAAGAPWLATLCLVATAIAWGLPDSMVAQTALSRLLFAMARDKQLPKFLAKVSSKHASPVNAVLFTAAVSLAISGTALYYLTEKGEDTITLIATMVNFGAMVAWLALHAAVIWHYVVRNGSRNWLLHLVVPLVGAGLLVAVLINMKLYTQITGFIWIGLGLVVLGVLFAMGRRPKLSGVGGTEGGVDAA</sequence>
<evidence type="ECO:0000313" key="7">
    <source>
        <dbReference type="EMBL" id="GIF91274.1"/>
    </source>
</evidence>
<dbReference type="InterPro" id="IPR050367">
    <property type="entry name" value="APC_superfamily"/>
</dbReference>
<dbReference type="AlphaFoldDB" id="A0A8J3JZH3"/>
<dbReference type="Pfam" id="PF13520">
    <property type="entry name" value="AA_permease_2"/>
    <property type="match status" value="1"/>
</dbReference>
<keyword evidence="2" id="KW-1003">Cell membrane</keyword>
<feature type="transmembrane region" description="Helical" evidence="6">
    <location>
        <begin position="146"/>
        <end position="165"/>
    </location>
</feature>
<dbReference type="EMBL" id="BONG01000030">
    <property type="protein sequence ID" value="GIF91274.1"/>
    <property type="molecule type" value="Genomic_DNA"/>
</dbReference>
<dbReference type="PIRSF" id="PIRSF006060">
    <property type="entry name" value="AA_transporter"/>
    <property type="match status" value="1"/>
</dbReference>
<keyword evidence="5 6" id="KW-0472">Membrane</keyword>
<dbReference type="Gene3D" id="1.20.1740.10">
    <property type="entry name" value="Amino acid/polyamine transporter I"/>
    <property type="match status" value="1"/>
</dbReference>
<dbReference type="GO" id="GO:0005886">
    <property type="term" value="C:plasma membrane"/>
    <property type="evidence" value="ECO:0007669"/>
    <property type="project" value="UniProtKB-SubCell"/>
</dbReference>
<evidence type="ECO:0000256" key="5">
    <source>
        <dbReference type="ARBA" id="ARBA00023136"/>
    </source>
</evidence>
<dbReference type="PANTHER" id="PTHR42770">
    <property type="entry name" value="AMINO ACID TRANSPORTER-RELATED"/>
    <property type="match status" value="1"/>
</dbReference>
<feature type="transmembrane region" description="Helical" evidence="6">
    <location>
        <begin position="388"/>
        <end position="412"/>
    </location>
</feature>
<accession>A0A8J3JZH3</accession>
<evidence type="ECO:0000256" key="6">
    <source>
        <dbReference type="SAM" id="Phobius"/>
    </source>
</evidence>
<dbReference type="PANTHER" id="PTHR42770:SF16">
    <property type="entry name" value="AMINO ACID PERMEASE"/>
    <property type="match status" value="1"/>
</dbReference>
<feature type="transmembrane region" description="Helical" evidence="6">
    <location>
        <begin position="424"/>
        <end position="445"/>
    </location>
</feature>
<keyword evidence="8" id="KW-1185">Reference proteome</keyword>
<reference evidence="7 8" key="1">
    <citation type="submission" date="2021-01" db="EMBL/GenBank/DDBJ databases">
        <title>Whole genome shotgun sequence of Catellatospora chokoriensis NBRC 107358.</title>
        <authorList>
            <person name="Komaki H."/>
            <person name="Tamura T."/>
        </authorList>
    </citation>
    <scope>NUCLEOTIDE SEQUENCE [LARGE SCALE GENOMIC DNA]</scope>
    <source>
        <strain evidence="7 8">NBRC 107358</strain>
    </source>
</reference>
<feature type="transmembrane region" description="Helical" evidence="6">
    <location>
        <begin position="41"/>
        <end position="64"/>
    </location>
</feature>
<comment type="subcellular location">
    <subcellularLocation>
        <location evidence="1">Cell membrane</location>
        <topology evidence="1">Multi-pass membrane protein</topology>
    </subcellularLocation>
</comment>
<keyword evidence="4 6" id="KW-1133">Transmembrane helix</keyword>
<protein>
    <submittedName>
        <fullName evidence="7">Porin</fullName>
    </submittedName>
</protein>
<evidence type="ECO:0000256" key="2">
    <source>
        <dbReference type="ARBA" id="ARBA00022475"/>
    </source>
</evidence>
<organism evidence="7 8">
    <name type="scientific">Catellatospora chokoriensis</name>
    <dbReference type="NCBI Taxonomy" id="310353"/>
    <lineage>
        <taxon>Bacteria</taxon>
        <taxon>Bacillati</taxon>
        <taxon>Actinomycetota</taxon>
        <taxon>Actinomycetes</taxon>
        <taxon>Micromonosporales</taxon>
        <taxon>Micromonosporaceae</taxon>
        <taxon>Catellatospora</taxon>
    </lineage>
</organism>